<evidence type="ECO:0000256" key="4">
    <source>
        <dbReference type="SAM" id="MobiDB-lite"/>
    </source>
</evidence>
<keyword evidence="7" id="KW-1185">Reference proteome</keyword>
<feature type="active site" description="Proton donor" evidence="3">
    <location>
        <position position="235"/>
    </location>
</feature>
<keyword evidence="2 3" id="KW-0326">Glycosidase</keyword>
<dbReference type="RefSeq" id="WP_307564251.1">
    <property type="nucleotide sequence ID" value="NZ_JAUSQU010000001.1"/>
</dbReference>
<reference evidence="6 7" key="1">
    <citation type="submission" date="2023-07" db="EMBL/GenBank/DDBJ databases">
        <title>Sequencing the genomes of 1000 actinobacteria strains.</title>
        <authorList>
            <person name="Klenk H.-P."/>
        </authorList>
    </citation>
    <scope>NUCLEOTIDE SEQUENCE [LARGE SCALE GENOMIC DNA]</scope>
    <source>
        <strain evidence="6 7">DSM 46740</strain>
    </source>
</reference>
<dbReference type="EMBL" id="JAUSQU010000001">
    <property type="protein sequence ID" value="MDP9847191.1"/>
    <property type="molecule type" value="Genomic_DNA"/>
</dbReference>
<protein>
    <recommendedName>
        <fullName evidence="5">GH26 domain-containing protein</fullName>
    </recommendedName>
</protein>
<dbReference type="InterPro" id="IPR017853">
    <property type="entry name" value="GH"/>
</dbReference>
<dbReference type="InterPro" id="IPR022790">
    <property type="entry name" value="GH26_dom"/>
</dbReference>
<proteinExistence type="inferred from homology"/>
<comment type="caution">
    <text evidence="6">The sequence shown here is derived from an EMBL/GenBank/DDBJ whole genome shotgun (WGS) entry which is preliminary data.</text>
</comment>
<evidence type="ECO:0000313" key="6">
    <source>
        <dbReference type="EMBL" id="MDP9847191.1"/>
    </source>
</evidence>
<keyword evidence="1 3" id="KW-0378">Hydrolase</keyword>
<comment type="similarity">
    <text evidence="3">Belongs to the glycosyl hydrolase 26 family.</text>
</comment>
<dbReference type="Gene3D" id="3.20.20.80">
    <property type="entry name" value="Glycosidases"/>
    <property type="match status" value="1"/>
</dbReference>
<dbReference type="Pfam" id="PF02156">
    <property type="entry name" value="Glyco_hydro_26"/>
    <property type="match status" value="1"/>
</dbReference>
<evidence type="ECO:0000313" key="7">
    <source>
        <dbReference type="Proteomes" id="UP001225356"/>
    </source>
</evidence>
<dbReference type="PROSITE" id="PS51764">
    <property type="entry name" value="GH26"/>
    <property type="match status" value="1"/>
</dbReference>
<name>A0ABT9QLD0_9ACTN</name>
<evidence type="ECO:0000256" key="1">
    <source>
        <dbReference type="ARBA" id="ARBA00022801"/>
    </source>
</evidence>
<evidence type="ECO:0000256" key="3">
    <source>
        <dbReference type="PROSITE-ProRule" id="PRU01100"/>
    </source>
</evidence>
<sequence>MKASFVERLTMFGAHRRGRYTLAALLAGCCLTTAFVSSQEPGELDFPDPAYEISGWPIRPDDFEALIEDWTVPPKDAEGLPVRGEAPPAATQAPEVSPPPALPPVGTGPATGECTVSEILVPSCGAWWGIYSIRGRDLSASVTDLEQQINRPFDIVLRYHDFSGTPGPGVFPDKSEIELGESRMLFFAWESRLFSEKTELRWSDIAAGRHDDVIRAAADRIRDYGKKVFVSFDPEMDRRTTGQDIDKGGTADYVAAARHVHRLFEEAGASNTVWVWTVTGYLGEGNDQRMASMYPGDEYVDWVAYDPYNFYGCKGSSWETFEQSISGTYRWLNENGLGHKPFMLPEYGTQYDPADPARSKQWYTDIPETLQEYPNIKGLVRWDSDFGCGLRLDNGPGMIDAFEEAGLHPLLNPSR</sequence>
<evidence type="ECO:0000259" key="5">
    <source>
        <dbReference type="PROSITE" id="PS51764"/>
    </source>
</evidence>
<evidence type="ECO:0000256" key="2">
    <source>
        <dbReference type="ARBA" id="ARBA00023295"/>
    </source>
</evidence>
<feature type="domain" description="GH26" evidence="5">
    <location>
        <begin position="91"/>
        <end position="415"/>
    </location>
</feature>
<organism evidence="6 7">
    <name type="scientific">Streptosporangium lutulentum</name>
    <dbReference type="NCBI Taxonomy" id="1461250"/>
    <lineage>
        <taxon>Bacteria</taxon>
        <taxon>Bacillati</taxon>
        <taxon>Actinomycetota</taxon>
        <taxon>Actinomycetes</taxon>
        <taxon>Streptosporangiales</taxon>
        <taxon>Streptosporangiaceae</taxon>
        <taxon>Streptosporangium</taxon>
    </lineage>
</organism>
<gene>
    <name evidence="6" type="ORF">J2853_006402</name>
</gene>
<dbReference type="Proteomes" id="UP001225356">
    <property type="component" value="Unassembled WGS sequence"/>
</dbReference>
<dbReference type="SUPFAM" id="SSF51445">
    <property type="entry name" value="(Trans)glycosidases"/>
    <property type="match status" value="1"/>
</dbReference>
<feature type="active site" description="Nucleophile" evidence="3">
    <location>
        <position position="346"/>
    </location>
</feature>
<feature type="region of interest" description="Disordered" evidence="4">
    <location>
        <begin position="74"/>
        <end position="109"/>
    </location>
</feature>
<accession>A0ABT9QLD0</accession>